<evidence type="ECO:0000256" key="1">
    <source>
        <dbReference type="ARBA" id="ARBA00006484"/>
    </source>
</evidence>
<evidence type="ECO:0000313" key="4">
    <source>
        <dbReference type="EMBL" id="KAJ9160701.1"/>
    </source>
</evidence>
<comment type="caution">
    <text evidence="4">The sequence shown here is derived from an EMBL/GenBank/DDBJ whole genome shotgun (WGS) entry which is preliminary data.</text>
</comment>
<dbReference type="InterPro" id="IPR036291">
    <property type="entry name" value="NAD(P)-bd_dom_sf"/>
</dbReference>
<dbReference type="PRINTS" id="PR00081">
    <property type="entry name" value="GDHRDH"/>
</dbReference>
<comment type="similarity">
    <text evidence="1 3">Belongs to the short-chain dehydrogenases/reductases (SDR) family.</text>
</comment>
<keyword evidence="2" id="KW-0560">Oxidoreductase</keyword>
<reference evidence="4" key="1">
    <citation type="submission" date="2022-07" db="EMBL/GenBank/DDBJ databases">
        <title>Fungi with potential for degradation of polypropylene.</title>
        <authorList>
            <person name="Gostincar C."/>
        </authorList>
    </citation>
    <scope>NUCLEOTIDE SEQUENCE</scope>
    <source>
        <strain evidence="4">EXF-13287</strain>
    </source>
</reference>
<dbReference type="PANTHER" id="PTHR24320">
    <property type="entry name" value="RETINOL DEHYDROGENASE"/>
    <property type="match status" value="1"/>
</dbReference>
<dbReference type="InterPro" id="IPR002347">
    <property type="entry name" value="SDR_fam"/>
</dbReference>
<dbReference type="Proteomes" id="UP001174691">
    <property type="component" value="Unassembled WGS sequence"/>
</dbReference>
<name>A0AA38W1V1_9PEZI</name>
<protein>
    <submittedName>
        <fullName evidence="4">Short-chain dehydrogenase</fullName>
    </submittedName>
</protein>
<organism evidence="4 5">
    <name type="scientific">Coniochaeta hoffmannii</name>
    <dbReference type="NCBI Taxonomy" id="91930"/>
    <lineage>
        <taxon>Eukaryota</taxon>
        <taxon>Fungi</taxon>
        <taxon>Dikarya</taxon>
        <taxon>Ascomycota</taxon>
        <taxon>Pezizomycotina</taxon>
        <taxon>Sordariomycetes</taxon>
        <taxon>Sordariomycetidae</taxon>
        <taxon>Coniochaetales</taxon>
        <taxon>Coniochaetaceae</taxon>
        <taxon>Coniochaeta</taxon>
    </lineage>
</organism>
<dbReference type="PANTHER" id="PTHR24320:SF283">
    <property type="entry name" value="RETINOL DEHYDROGENASE 11"/>
    <property type="match status" value="1"/>
</dbReference>
<dbReference type="Gene3D" id="3.40.50.720">
    <property type="entry name" value="NAD(P)-binding Rossmann-like Domain"/>
    <property type="match status" value="1"/>
</dbReference>
<dbReference type="AlphaFoldDB" id="A0AA38W1V1"/>
<evidence type="ECO:0000313" key="5">
    <source>
        <dbReference type="Proteomes" id="UP001174691"/>
    </source>
</evidence>
<keyword evidence="5" id="KW-1185">Reference proteome</keyword>
<evidence type="ECO:0000256" key="3">
    <source>
        <dbReference type="RuleBase" id="RU000363"/>
    </source>
</evidence>
<dbReference type="EMBL" id="JANBVN010000032">
    <property type="protein sequence ID" value="KAJ9160701.1"/>
    <property type="molecule type" value="Genomic_DNA"/>
</dbReference>
<sequence length="321" mass="34991">MSPFTKDSTAEEVTEGFSSQIKGRIFVITGTSAGGIGAYISTSLAHHSPAQLILVARTKSKVDPVIEEISAIDPSLKVTFVRCELTDRDSVRNAAETINNDPTVPHIDVLINNAGMMMLPKYQRDKTGYELQLSANHLGPFLLTNLLLPRVRASGPNGRVVNVSSSGHRISPFRFEDWNFSDGATYDGWTAYGQSKTANNLFTTELALRGVTALAAHPGTIMVTGLGRYMDLDAEEHPFVMLDRVALRNTGRKFVMSPEKTLSQGAASILSPALDPDFARNSGAYFEDGQVGEAYGYSQDEENAKKLWALSEELVGQKFPE</sequence>
<accession>A0AA38W1V1</accession>
<dbReference type="SUPFAM" id="SSF51735">
    <property type="entry name" value="NAD(P)-binding Rossmann-fold domains"/>
    <property type="match status" value="1"/>
</dbReference>
<gene>
    <name evidence="4" type="ORF">NKR19_g2981</name>
</gene>
<dbReference type="Pfam" id="PF00106">
    <property type="entry name" value="adh_short"/>
    <property type="match status" value="1"/>
</dbReference>
<dbReference type="PRINTS" id="PR00080">
    <property type="entry name" value="SDRFAMILY"/>
</dbReference>
<evidence type="ECO:0000256" key="2">
    <source>
        <dbReference type="ARBA" id="ARBA00023002"/>
    </source>
</evidence>
<proteinExistence type="inferred from homology"/>
<dbReference type="GO" id="GO:0016491">
    <property type="term" value="F:oxidoreductase activity"/>
    <property type="evidence" value="ECO:0007669"/>
    <property type="project" value="UniProtKB-KW"/>
</dbReference>